<comment type="caution">
    <text evidence="3">The sequence shown here is derived from an EMBL/GenBank/DDBJ whole genome shotgun (WGS) entry which is preliminary data.</text>
</comment>
<dbReference type="AlphaFoldDB" id="A0A443I3U3"/>
<reference evidence="3 4" key="1">
    <citation type="journal article" date="2018" name="Front. Microbiol.">
        <title>Genomic and genetic insights into a cosmopolitan fungus, Paecilomyces variotii (Eurotiales).</title>
        <authorList>
            <person name="Urquhart A.S."/>
            <person name="Mondo S.J."/>
            <person name="Makela M.R."/>
            <person name="Hane J.K."/>
            <person name="Wiebenga A."/>
            <person name="He G."/>
            <person name="Mihaltcheva S."/>
            <person name="Pangilinan J."/>
            <person name="Lipzen A."/>
            <person name="Barry K."/>
            <person name="de Vries R.P."/>
            <person name="Grigoriev I.V."/>
            <person name="Idnurm A."/>
        </authorList>
    </citation>
    <scope>NUCLEOTIDE SEQUENCE [LARGE SCALE GENOMIC DNA]</scope>
    <source>
        <strain evidence="3 4">CBS 101075</strain>
    </source>
</reference>
<evidence type="ECO:0000256" key="2">
    <source>
        <dbReference type="RuleBase" id="RU365009"/>
    </source>
</evidence>
<keyword evidence="1 2" id="KW-1015">Disulfide bond</keyword>
<dbReference type="GO" id="GO:0005199">
    <property type="term" value="F:structural constituent of cell wall"/>
    <property type="evidence" value="ECO:0007669"/>
    <property type="project" value="InterPro"/>
</dbReference>
<protein>
    <recommendedName>
        <fullName evidence="2">Hydrophobin</fullName>
    </recommendedName>
</protein>
<dbReference type="STRING" id="264951.A0A443I3U3"/>
<comment type="similarity">
    <text evidence="2">Belongs to the fungal hydrophobin family.</text>
</comment>
<proteinExistence type="inferred from homology"/>
<dbReference type="Pfam" id="PF01185">
    <property type="entry name" value="Hydrophobin"/>
    <property type="match status" value="1"/>
</dbReference>
<keyword evidence="2" id="KW-0964">Secreted</keyword>
<keyword evidence="4" id="KW-1185">Reference proteome</keyword>
<dbReference type="CDD" id="cd23507">
    <property type="entry name" value="hydrophobin_I"/>
    <property type="match status" value="1"/>
</dbReference>
<dbReference type="EMBL" id="RCNU01000002">
    <property type="protein sequence ID" value="RWQ98764.1"/>
    <property type="molecule type" value="Genomic_DNA"/>
</dbReference>
<dbReference type="Proteomes" id="UP000283841">
    <property type="component" value="Unassembled WGS sequence"/>
</dbReference>
<feature type="chain" id="PRO_5018812287" description="Hydrophobin" evidence="2">
    <location>
        <begin position="19"/>
        <end position="117"/>
    </location>
</feature>
<accession>A0A443I3U3</accession>
<comment type="subcellular location">
    <subcellularLocation>
        <location evidence="2">Secreted</location>
        <location evidence="2">Cell wall</location>
    </subcellularLocation>
</comment>
<dbReference type="RefSeq" id="XP_028488409.1">
    <property type="nucleotide sequence ID" value="XM_028630129.1"/>
</dbReference>
<organism evidence="3 4">
    <name type="scientific">Byssochlamys spectabilis</name>
    <name type="common">Paecilomyces variotii</name>
    <dbReference type="NCBI Taxonomy" id="264951"/>
    <lineage>
        <taxon>Eukaryota</taxon>
        <taxon>Fungi</taxon>
        <taxon>Dikarya</taxon>
        <taxon>Ascomycota</taxon>
        <taxon>Pezizomycotina</taxon>
        <taxon>Eurotiomycetes</taxon>
        <taxon>Eurotiomycetidae</taxon>
        <taxon>Eurotiales</taxon>
        <taxon>Thermoascaceae</taxon>
        <taxon>Paecilomyces</taxon>
    </lineage>
</organism>
<dbReference type="VEuPathDB" id="FungiDB:C8Q69DRAFT_460100"/>
<keyword evidence="2" id="KW-0732">Signal</keyword>
<name>A0A443I3U3_BYSSP</name>
<evidence type="ECO:0000313" key="3">
    <source>
        <dbReference type="EMBL" id="RWQ98764.1"/>
    </source>
</evidence>
<dbReference type="SMART" id="SM00075">
    <property type="entry name" value="HYDRO"/>
    <property type="match status" value="1"/>
</dbReference>
<sequence>MRFLIPLSTALFAISATALPANHILSARDGCDANAQAHCCETIANTDDTNVASTLSKIGVSPEEAKGPVGLTCTPITTLGEVVDMGTRCNSNAVCCSNNTYNGLINFGCIPINLNIL</sequence>
<gene>
    <name evidence="3" type="ORF">C8Q69DRAFT_460100</name>
</gene>
<evidence type="ECO:0000256" key="1">
    <source>
        <dbReference type="ARBA" id="ARBA00023157"/>
    </source>
</evidence>
<dbReference type="InterPro" id="IPR001338">
    <property type="entry name" value="Class_I_Hydrophobin"/>
</dbReference>
<dbReference type="GO" id="GO:0009277">
    <property type="term" value="C:fungal-type cell wall"/>
    <property type="evidence" value="ECO:0007669"/>
    <property type="project" value="InterPro"/>
</dbReference>
<dbReference type="GeneID" id="39599406"/>
<feature type="signal peptide" evidence="2">
    <location>
        <begin position="1"/>
        <end position="18"/>
    </location>
</feature>
<keyword evidence="2" id="KW-0134">Cell wall</keyword>
<evidence type="ECO:0000313" key="4">
    <source>
        <dbReference type="Proteomes" id="UP000283841"/>
    </source>
</evidence>